<evidence type="ECO:0000256" key="1">
    <source>
        <dbReference type="SAM" id="MobiDB-lite"/>
    </source>
</evidence>
<dbReference type="Proteomes" id="UP001595556">
    <property type="component" value="Unassembled WGS sequence"/>
</dbReference>
<keyword evidence="3" id="KW-1185">Reference proteome</keyword>
<accession>A0ABV7H6P3</accession>
<evidence type="ECO:0000313" key="3">
    <source>
        <dbReference type="Proteomes" id="UP001595556"/>
    </source>
</evidence>
<reference evidence="3" key="1">
    <citation type="journal article" date="2019" name="Int. J. Syst. Evol. Microbiol.">
        <title>The Global Catalogue of Microorganisms (GCM) 10K type strain sequencing project: providing services to taxonomists for standard genome sequencing and annotation.</title>
        <authorList>
            <consortium name="The Broad Institute Genomics Platform"/>
            <consortium name="The Broad Institute Genome Sequencing Center for Infectious Disease"/>
            <person name="Wu L."/>
            <person name="Ma J."/>
        </authorList>
    </citation>
    <scope>NUCLEOTIDE SEQUENCE [LARGE SCALE GENOMIC DNA]</scope>
    <source>
        <strain evidence="3">KCTC 52168</strain>
    </source>
</reference>
<name>A0ABV7H6P3_9BURK</name>
<organism evidence="2 3">
    <name type="scientific">Piscinibacterium candidicorallinum</name>
    <dbReference type="NCBI Taxonomy" id="1793872"/>
    <lineage>
        <taxon>Bacteria</taxon>
        <taxon>Pseudomonadati</taxon>
        <taxon>Pseudomonadota</taxon>
        <taxon>Betaproteobacteria</taxon>
        <taxon>Burkholderiales</taxon>
        <taxon>Piscinibacterium</taxon>
    </lineage>
</organism>
<feature type="compositionally biased region" description="Low complexity" evidence="1">
    <location>
        <begin position="33"/>
        <end position="52"/>
    </location>
</feature>
<dbReference type="EMBL" id="JBHRTI010000004">
    <property type="protein sequence ID" value="MFC3148296.1"/>
    <property type="molecule type" value="Genomic_DNA"/>
</dbReference>
<protein>
    <recommendedName>
        <fullName evidence="4">DUF4124 domain-containing protein</fullName>
    </recommendedName>
</protein>
<comment type="caution">
    <text evidence="2">The sequence shown here is derived from an EMBL/GenBank/DDBJ whole genome shotgun (WGS) entry which is preliminary data.</text>
</comment>
<feature type="region of interest" description="Disordered" evidence="1">
    <location>
        <begin position="33"/>
        <end position="64"/>
    </location>
</feature>
<proteinExistence type="predicted"/>
<sequence>MKDWAIRLLSLALALAVVGGGLWWASRSLVSAPGSPAGAGVPPSGTATPGTAQPLPGASLAPPSTGLYRCDTPQGTEYRNTPCPTGKQAAVDVVVPQGYDSRPVVNPAFNRPAQRATEPSMAPQARFSVPAPTLNRSCADIDAEIAYVNGRTRTGGTAAAMDAWRERWHKLNAEKSAAGCR</sequence>
<evidence type="ECO:0000313" key="2">
    <source>
        <dbReference type="EMBL" id="MFC3148296.1"/>
    </source>
</evidence>
<evidence type="ECO:0008006" key="4">
    <source>
        <dbReference type="Google" id="ProtNLM"/>
    </source>
</evidence>
<gene>
    <name evidence="2" type="ORF">ACFOEN_11650</name>
</gene>
<dbReference type="RefSeq" id="WP_377304093.1">
    <property type="nucleotide sequence ID" value="NZ_CP180191.1"/>
</dbReference>